<dbReference type="Gene3D" id="3.40.50.720">
    <property type="entry name" value="NAD(P)-binding Rossmann-like Domain"/>
    <property type="match status" value="1"/>
</dbReference>
<dbReference type="Proteomes" id="UP001589896">
    <property type="component" value="Unassembled WGS sequence"/>
</dbReference>
<dbReference type="PANTHER" id="PTHR42760:SF129">
    <property type="entry name" value="OXIDOREDUCTASE"/>
    <property type="match status" value="1"/>
</dbReference>
<accession>A0ABV6S0A8</accession>
<evidence type="ECO:0000313" key="4">
    <source>
        <dbReference type="Proteomes" id="UP001589896"/>
    </source>
</evidence>
<dbReference type="SMART" id="SM00822">
    <property type="entry name" value="PKS_KR"/>
    <property type="match status" value="1"/>
</dbReference>
<dbReference type="PRINTS" id="PR00080">
    <property type="entry name" value="SDRFAMILY"/>
</dbReference>
<dbReference type="PRINTS" id="PR00081">
    <property type="entry name" value="GDHRDH"/>
</dbReference>
<evidence type="ECO:0000256" key="1">
    <source>
        <dbReference type="ARBA" id="ARBA00006484"/>
    </source>
</evidence>
<feature type="domain" description="Ketoreductase" evidence="2">
    <location>
        <begin position="2"/>
        <end position="162"/>
    </location>
</feature>
<dbReference type="Pfam" id="PF13561">
    <property type="entry name" value="adh_short_C2"/>
    <property type="match status" value="1"/>
</dbReference>
<evidence type="ECO:0000259" key="2">
    <source>
        <dbReference type="SMART" id="SM00822"/>
    </source>
</evidence>
<dbReference type="SUPFAM" id="SSF51735">
    <property type="entry name" value="NAD(P)-binding Rossmann-fold domains"/>
    <property type="match status" value="1"/>
</dbReference>
<proteinExistence type="inferred from homology"/>
<sequence length="224" mass="22908">MRSAVVTGGASGLGAAAARKLRDDGVQVVTLDIAGDADVHVDVTDDAALASAAAEIGPVDILINSAGVVGPNMPLLETTADDWRRVLEVNVLGVVATMRVFVPGMVERGWGRIVNFASMAGKDGNPNLSAYSASKAAVIALTKSAGKELATTGVLVNAIAPAVIATPMNESTAPEVLAHITSLIPMKRVGQPEEVAELVAWLASEKVSFSTGAVYDISGGRATY</sequence>
<dbReference type="PANTHER" id="PTHR42760">
    <property type="entry name" value="SHORT-CHAIN DEHYDROGENASES/REDUCTASES FAMILY MEMBER"/>
    <property type="match status" value="1"/>
</dbReference>
<dbReference type="EMBL" id="JBHLTG010000016">
    <property type="protein sequence ID" value="MFC0682669.1"/>
    <property type="molecule type" value="Genomic_DNA"/>
</dbReference>
<keyword evidence="4" id="KW-1185">Reference proteome</keyword>
<dbReference type="PROSITE" id="PS00061">
    <property type="entry name" value="ADH_SHORT"/>
    <property type="match status" value="1"/>
</dbReference>
<dbReference type="GO" id="GO:0016491">
    <property type="term" value="F:oxidoreductase activity"/>
    <property type="evidence" value="ECO:0007669"/>
    <property type="project" value="UniProtKB-KW"/>
</dbReference>
<gene>
    <name evidence="3" type="ORF">ACFFGH_32975</name>
</gene>
<dbReference type="RefSeq" id="WP_386676895.1">
    <property type="nucleotide sequence ID" value="NZ_JBHLTG010000016.1"/>
</dbReference>
<keyword evidence="3" id="KW-0560">Oxidoreductase</keyword>
<dbReference type="InterPro" id="IPR036291">
    <property type="entry name" value="NAD(P)-bd_dom_sf"/>
</dbReference>
<evidence type="ECO:0000313" key="3">
    <source>
        <dbReference type="EMBL" id="MFC0682669.1"/>
    </source>
</evidence>
<reference evidence="3 4" key="1">
    <citation type="submission" date="2024-09" db="EMBL/GenBank/DDBJ databases">
        <authorList>
            <person name="Sun Q."/>
            <person name="Mori K."/>
        </authorList>
    </citation>
    <scope>NUCLEOTIDE SEQUENCE [LARGE SCALE GENOMIC DNA]</scope>
    <source>
        <strain evidence="3 4">KCTC 23076</strain>
    </source>
</reference>
<dbReference type="InterPro" id="IPR057326">
    <property type="entry name" value="KR_dom"/>
</dbReference>
<comment type="similarity">
    <text evidence="1">Belongs to the short-chain dehydrogenases/reductases (SDR) family.</text>
</comment>
<name>A0ABV6S0A8_9GAMM</name>
<comment type="caution">
    <text evidence="3">The sequence shown here is derived from an EMBL/GenBank/DDBJ whole genome shotgun (WGS) entry which is preliminary data.</text>
</comment>
<dbReference type="CDD" id="cd05233">
    <property type="entry name" value="SDR_c"/>
    <property type="match status" value="1"/>
</dbReference>
<dbReference type="InterPro" id="IPR002347">
    <property type="entry name" value="SDR_fam"/>
</dbReference>
<dbReference type="InterPro" id="IPR020904">
    <property type="entry name" value="Sc_DH/Rdtase_CS"/>
</dbReference>
<organism evidence="3 4">
    <name type="scientific">Lysobacter korlensis</name>
    <dbReference type="NCBI Taxonomy" id="553636"/>
    <lineage>
        <taxon>Bacteria</taxon>
        <taxon>Pseudomonadati</taxon>
        <taxon>Pseudomonadota</taxon>
        <taxon>Gammaproteobacteria</taxon>
        <taxon>Lysobacterales</taxon>
        <taxon>Lysobacteraceae</taxon>
        <taxon>Lysobacter</taxon>
    </lineage>
</organism>
<dbReference type="EC" id="1.1.1.-" evidence="3"/>
<protein>
    <submittedName>
        <fullName evidence="3">SDR family NAD(P)-dependent oxidoreductase</fullName>
        <ecNumber evidence="3">1.1.1.-</ecNumber>
    </submittedName>
</protein>